<gene>
    <name evidence="2" type="ORF">CY34DRAFT_799065</name>
</gene>
<feature type="non-terminal residue" evidence="2">
    <location>
        <position position="1"/>
    </location>
</feature>
<name>A0A0D0BY06_9AGAM</name>
<evidence type="ECO:0000313" key="2">
    <source>
        <dbReference type="EMBL" id="KIK47763.1"/>
    </source>
</evidence>
<feature type="chain" id="PRO_5002208380" evidence="1">
    <location>
        <begin position="22"/>
        <end position="56"/>
    </location>
</feature>
<sequence length="56" mass="5870">MRFSFAIVLVVAAALASSTSAAPIDDQAICPLMCRLKTGVCQLDATVLNTGEWVIS</sequence>
<reference evidence="2 3" key="1">
    <citation type="submission" date="2014-04" db="EMBL/GenBank/DDBJ databases">
        <authorList>
            <consortium name="DOE Joint Genome Institute"/>
            <person name="Kuo A."/>
            <person name="Ruytinx J."/>
            <person name="Rineau F."/>
            <person name="Colpaert J."/>
            <person name="Kohler A."/>
            <person name="Nagy L.G."/>
            <person name="Floudas D."/>
            <person name="Copeland A."/>
            <person name="Barry K.W."/>
            <person name="Cichocki N."/>
            <person name="Veneault-Fourrey C."/>
            <person name="LaButti K."/>
            <person name="Lindquist E.A."/>
            <person name="Lipzen A."/>
            <person name="Lundell T."/>
            <person name="Morin E."/>
            <person name="Murat C."/>
            <person name="Sun H."/>
            <person name="Tunlid A."/>
            <person name="Henrissat B."/>
            <person name="Grigoriev I.V."/>
            <person name="Hibbett D.S."/>
            <person name="Martin F."/>
            <person name="Nordberg H.P."/>
            <person name="Cantor M.N."/>
            <person name="Hua S.X."/>
        </authorList>
    </citation>
    <scope>NUCLEOTIDE SEQUENCE [LARGE SCALE GENOMIC DNA]</scope>
    <source>
        <strain evidence="2 3">UH-Slu-Lm8-n1</strain>
    </source>
</reference>
<organism evidence="2 3">
    <name type="scientific">Suillus luteus UH-Slu-Lm8-n1</name>
    <dbReference type="NCBI Taxonomy" id="930992"/>
    <lineage>
        <taxon>Eukaryota</taxon>
        <taxon>Fungi</taxon>
        <taxon>Dikarya</taxon>
        <taxon>Basidiomycota</taxon>
        <taxon>Agaricomycotina</taxon>
        <taxon>Agaricomycetes</taxon>
        <taxon>Agaricomycetidae</taxon>
        <taxon>Boletales</taxon>
        <taxon>Suillineae</taxon>
        <taxon>Suillaceae</taxon>
        <taxon>Suillus</taxon>
    </lineage>
</organism>
<accession>A0A0D0BY06</accession>
<dbReference type="Proteomes" id="UP000054485">
    <property type="component" value="Unassembled WGS sequence"/>
</dbReference>
<dbReference type="HOGENOM" id="CLU_3020121_0_0_1"/>
<feature type="signal peptide" evidence="1">
    <location>
        <begin position="1"/>
        <end position="21"/>
    </location>
</feature>
<dbReference type="EMBL" id="KN835144">
    <property type="protein sequence ID" value="KIK47763.1"/>
    <property type="molecule type" value="Genomic_DNA"/>
</dbReference>
<protein>
    <submittedName>
        <fullName evidence="2">Uncharacterized protein</fullName>
    </submittedName>
</protein>
<keyword evidence="1" id="KW-0732">Signal</keyword>
<dbReference type="InParanoid" id="A0A0D0BY06"/>
<dbReference type="AlphaFoldDB" id="A0A0D0BY06"/>
<evidence type="ECO:0000313" key="3">
    <source>
        <dbReference type="Proteomes" id="UP000054485"/>
    </source>
</evidence>
<reference evidence="3" key="2">
    <citation type="submission" date="2015-01" db="EMBL/GenBank/DDBJ databases">
        <title>Evolutionary Origins and Diversification of the Mycorrhizal Mutualists.</title>
        <authorList>
            <consortium name="DOE Joint Genome Institute"/>
            <consortium name="Mycorrhizal Genomics Consortium"/>
            <person name="Kohler A."/>
            <person name="Kuo A."/>
            <person name="Nagy L.G."/>
            <person name="Floudas D."/>
            <person name="Copeland A."/>
            <person name="Barry K.W."/>
            <person name="Cichocki N."/>
            <person name="Veneault-Fourrey C."/>
            <person name="LaButti K."/>
            <person name="Lindquist E.A."/>
            <person name="Lipzen A."/>
            <person name="Lundell T."/>
            <person name="Morin E."/>
            <person name="Murat C."/>
            <person name="Riley R."/>
            <person name="Ohm R."/>
            <person name="Sun H."/>
            <person name="Tunlid A."/>
            <person name="Henrissat B."/>
            <person name="Grigoriev I.V."/>
            <person name="Hibbett D.S."/>
            <person name="Martin F."/>
        </authorList>
    </citation>
    <scope>NUCLEOTIDE SEQUENCE [LARGE SCALE GENOMIC DNA]</scope>
    <source>
        <strain evidence="3">UH-Slu-Lm8-n1</strain>
    </source>
</reference>
<evidence type="ECO:0000256" key="1">
    <source>
        <dbReference type="SAM" id="SignalP"/>
    </source>
</evidence>
<keyword evidence="3" id="KW-1185">Reference proteome</keyword>
<proteinExistence type="predicted"/>